<protein>
    <submittedName>
        <fullName evidence="2">Uncharacterized protein</fullName>
    </submittedName>
</protein>
<dbReference type="AlphaFoldDB" id="A0AAW2HZP7"/>
<keyword evidence="1" id="KW-0472">Membrane</keyword>
<dbReference type="EMBL" id="JARGDH010000002">
    <property type="protein sequence ID" value="KAL0274882.1"/>
    <property type="molecule type" value="Genomic_DNA"/>
</dbReference>
<reference evidence="2" key="1">
    <citation type="journal article" date="2024" name="Gigascience">
        <title>Chromosome-level genome of the poultry shaft louse Menopon gallinae provides insight into the host-switching and adaptive evolution of parasitic lice.</title>
        <authorList>
            <person name="Xu Y."/>
            <person name="Ma L."/>
            <person name="Liu S."/>
            <person name="Liang Y."/>
            <person name="Liu Q."/>
            <person name="He Z."/>
            <person name="Tian L."/>
            <person name="Duan Y."/>
            <person name="Cai W."/>
            <person name="Li H."/>
            <person name="Song F."/>
        </authorList>
    </citation>
    <scope>NUCLEOTIDE SEQUENCE</scope>
    <source>
        <strain evidence="2">Cailab_2023a</strain>
    </source>
</reference>
<keyword evidence="1" id="KW-1133">Transmembrane helix</keyword>
<evidence type="ECO:0000313" key="2">
    <source>
        <dbReference type="EMBL" id="KAL0274882.1"/>
    </source>
</evidence>
<feature type="transmembrane region" description="Helical" evidence="1">
    <location>
        <begin position="320"/>
        <end position="339"/>
    </location>
</feature>
<comment type="caution">
    <text evidence="2">The sequence shown here is derived from an EMBL/GenBank/DDBJ whole genome shotgun (WGS) entry which is preliminary data.</text>
</comment>
<feature type="transmembrane region" description="Helical" evidence="1">
    <location>
        <begin position="6"/>
        <end position="25"/>
    </location>
</feature>
<accession>A0AAW2HZP7</accession>
<organism evidence="2">
    <name type="scientific">Menopon gallinae</name>
    <name type="common">poultry shaft louse</name>
    <dbReference type="NCBI Taxonomy" id="328185"/>
    <lineage>
        <taxon>Eukaryota</taxon>
        <taxon>Metazoa</taxon>
        <taxon>Ecdysozoa</taxon>
        <taxon>Arthropoda</taxon>
        <taxon>Hexapoda</taxon>
        <taxon>Insecta</taxon>
        <taxon>Pterygota</taxon>
        <taxon>Neoptera</taxon>
        <taxon>Paraneoptera</taxon>
        <taxon>Psocodea</taxon>
        <taxon>Troctomorpha</taxon>
        <taxon>Phthiraptera</taxon>
        <taxon>Amblycera</taxon>
        <taxon>Menoponidae</taxon>
        <taxon>Menopon</taxon>
    </lineage>
</organism>
<sequence length="549" mass="63623">MGTLLIWFNYLSFITFFSDILPFALEINDCNRTVLLFGDYQCNYRVQDIFHSDIRVYGNSSTAVNAVVNTEAEQKKLSWKKNESSPIRLTANRVFVEDVTQLANFSTSEYNKSPGSTRGRYKANLCVEIMSRYLISADSLSLQFTSRNGTHNPVPERPEVFYYNMTVHATNSEKFIPIGCYWHYLLLLATSTSTVQLKVTLYGGDGSQHYAKFYFRIPDWESFNNLKTLDPCLFAPFVYAEERRELQEENIFVTTDNCSKSVVAEIQQKKESSGEISRTIKMNVKGLEFSNASFTASPFFSYYYEAVVINSKESGRSIEFILLPVLVVSVLILSLSLWYGKEFFFLPRSAIIFSKRKPIIFVMYCHNKCFGIYQSQVDILISFLENYCNIIASNNIHQSLESPKQSLLPHDIFDVVIGIPFPGTREHTCTEGCFANYSVRGRYYTVLELPFWSKSIVPFDESISIFKGWKRFKLMEDFFLFLRFLHRRKSFFETRIRCELNTAEMKERLEEFNITNEGFIFCLEENRLSDKAYSVLGTSSFPKLDEMEL</sequence>
<evidence type="ECO:0000256" key="1">
    <source>
        <dbReference type="SAM" id="Phobius"/>
    </source>
</evidence>
<gene>
    <name evidence="2" type="ORF">PYX00_002911</name>
</gene>
<proteinExistence type="predicted"/>
<name>A0AAW2HZP7_9NEOP</name>
<keyword evidence="1" id="KW-0812">Transmembrane</keyword>